<sequence length="115" mass="12839">MTISMQRTRRPGHTLDPHQQLGTAPLHFGRSASRAILFLVDAALCHHAPLQAHPDSPWTSPLQHHPDSLGTPHRTHSPDSLRTTRHWLAIKTLGCTEDYRPPVSVGGVMWRTPSH</sequence>
<reference evidence="2" key="1">
    <citation type="submission" date="2020-11" db="EMBL/GenBank/DDBJ databases">
        <authorList>
            <person name="Whiteford S."/>
        </authorList>
    </citation>
    <scope>NUCLEOTIDE SEQUENCE</scope>
</reference>
<accession>A0A8S4GDW4</accession>
<keyword evidence="3" id="KW-1185">Reference proteome</keyword>
<feature type="region of interest" description="Disordered" evidence="1">
    <location>
        <begin position="1"/>
        <end position="22"/>
    </location>
</feature>
<protein>
    <submittedName>
        <fullName evidence="2">(diamondback moth) hypothetical protein</fullName>
    </submittedName>
</protein>
<dbReference type="AlphaFoldDB" id="A0A8S4GDW4"/>
<evidence type="ECO:0000313" key="2">
    <source>
        <dbReference type="EMBL" id="CAG9138756.1"/>
    </source>
</evidence>
<gene>
    <name evidence="2" type="ORF">PLXY2_LOCUS17008</name>
</gene>
<comment type="caution">
    <text evidence="2">The sequence shown here is derived from an EMBL/GenBank/DDBJ whole genome shotgun (WGS) entry which is preliminary data.</text>
</comment>
<organism evidence="2 3">
    <name type="scientific">Plutella xylostella</name>
    <name type="common">Diamondback moth</name>
    <name type="synonym">Plutella maculipennis</name>
    <dbReference type="NCBI Taxonomy" id="51655"/>
    <lineage>
        <taxon>Eukaryota</taxon>
        <taxon>Metazoa</taxon>
        <taxon>Ecdysozoa</taxon>
        <taxon>Arthropoda</taxon>
        <taxon>Hexapoda</taxon>
        <taxon>Insecta</taxon>
        <taxon>Pterygota</taxon>
        <taxon>Neoptera</taxon>
        <taxon>Endopterygota</taxon>
        <taxon>Lepidoptera</taxon>
        <taxon>Glossata</taxon>
        <taxon>Ditrysia</taxon>
        <taxon>Yponomeutoidea</taxon>
        <taxon>Plutellidae</taxon>
        <taxon>Plutella</taxon>
    </lineage>
</organism>
<dbReference type="EMBL" id="CAJHNJ030000838">
    <property type="protein sequence ID" value="CAG9138756.1"/>
    <property type="molecule type" value="Genomic_DNA"/>
</dbReference>
<evidence type="ECO:0000313" key="3">
    <source>
        <dbReference type="Proteomes" id="UP000653454"/>
    </source>
</evidence>
<name>A0A8S4GDW4_PLUXY</name>
<evidence type="ECO:0000256" key="1">
    <source>
        <dbReference type="SAM" id="MobiDB-lite"/>
    </source>
</evidence>
<dbReference type="Proteomes" id="UP000653454">
    <property type="component" value="Unassembled WGS sequence"/>
</dbReference>
<proteinExistence type="predicted"/>
<feature type="region of interest" description="Disordered" evidence="1">
    <location>
        <begin position="56"/>
        <end position="80"/>
    </location>
</feature>